<reference evidence="1" key="1">
    <citation type="submission" date="2021-06" db="EMBL/GenBank/DDBJ databases">
        <authorList>
            <person name="Criscuolo A."/>
        </authorList>
    </citation>
    <scope>NUCLEOTIDE SEQUENCE</scope>
    <source>
        <strain evidence="1">CIP111600</strain>
    </source>
</reference>
<dbReference type="Proteomes" id="UP000693672">
    <property type="component" value="Unassembled WGS sequence"/>
</dbReference>
<proteinExistence type="predicted"/>
<keyword evidence="2" id="KW-1185">Reference proteome</keyword>
<sequence length="85" mass="9850">MDFHRNFNQFFDGLQLPRQQASRTERLPLLPGIGEGIIHRFVPRSDLEVVVSDYTLHHHRAVPLVNETPMVEVNYCLQGAREVKL</sequence>
<dbReference type="EMBL" id="CAJVAS010000004">
    <property type="protein sequence ID" value="CAG7610649.1"/>
    <property type="molecule type" value="Genomic_DNA"/>
</dbReference>
<comment type="caution">
    <text evidence="1">The sequence shown here is derived from an EMBL/GenBank/DDBJ whole genome shotgun (WGS) entry which is preliminary data.</text>
</comment>
<accession>A0A916JWE8</accession>
<gene>
    <name evidence="1" type="ORF">PAESOLCIP111_01267</name>
</gene>
<name>A0A916JWE8_9BACL</name>
<dbReference type="AlphaFoldDB" id="A0A916JWE8"/>
<organism evidence="1 2">
    <name type="scientific">Paenibacillus solanacearum</name>
    <dbReference type="NCBI Taxonomy" id="2048548"/>
    <lineage>
        <taxon>Bacteria</taxon>
        <taxon>Bacillati</taxon>
        <taxon>Bacillota</taxon>
        <taxon>Bacilli</taxon>
        <taxon>Bacillales</taxon>
        <taxon>Paenibacillaceae</taxon>
        <taxon>Paenibacillus</taxon>
    </lineage>
</organism>
<protein>
    <submittedName>
        <fullName evidence="1">Uncharacterized protein</fullName>
    </submittedName>
</protein>
<dbReference type="RefSeq" id="WP_343223437.1">
    <property type="nucleotide sequence ID" value="NZ_CAJVAS010000004.1"/>
</dbReference>
<evidence type="ECO:0000313" key="1">
    <source>
        <dbReference type="EMBL" id="CAG7610649.1"/>
    </source>
</evidence>
<evidence type="ECO:0000313" key="2">
    <source>
        <dbReference type="Proteomes" id="UP000693672"/>
    </source>
</evidence>